<evidence type="ECO:0000313" key="2">
    <source>
        <dbReference type="Proteomes" id="UP000038040"/>
    </source>
</evidence>
<name>A0A0N4URQ4_DRAME</name>
<reference evidence="1 3" key="2">
    <citation type="submission" date="2018-11" db="EMBL/GenBank/DDBJ databases">
        <authorList>
            <consortium name="Pathogen Informatics"/>
        </authorList>
    </citation>
    <scope>NUCLEOTIDE SEQUENCE [LARGE SCALE GENOMIC DNA]</scope>
</reference>
<organism evidence="2 4">
    <name type="scientific">Dracunculus medinensis</name>
    <name type="common">Guinea worm</name>
    <dbReference type="NCBI Taxonomy" id="318479"/>
    <lineage>
        <taxon>Eukaryota</taxon>
        <taxon>Metazoa</taxon>
        <taxon>Ecdysozoa</taxon>
        <taxon>Nematoda</taxon>
        <taxon>Chromadorea</taxon>
        <taxon>Rhabditida</taxon>
        <taxon>Spirurina</taxon>
        <taxon>Dracunculoidea</taxon>
        <taxon>Dracunculidae</taxon>
        <taxon>Dracunculus</taxon>
    </lineage>
</organism>
<dbReference type="EMBL" id="UYYG01000321">
    <property type="protein sequence ID" value="VDN54166.1"/>
    <property type="molecule type" value="Genomic_DNA"/>
</dbReference>
<dbReference type="Proteomes" id="UP000038040">
    <property type="component" value="Unplaced"/>
</dbReference>
<reference evidence="4" key="1">
    <citation type="submission" date="2017-02" db="UniProtKB">
        <authorList>
            <consortium name="WormBaseParasite"/>
        </authorList>
    </citation>
    <scope>IDENTIFICATION</scope>
</reference>
<dbReference type="AlphaFoldDB" id="A0A0N4URQ4"/>
<sequence length="70" mass="7992">MRNKCQPPYRMLARQLCPRMCATCCFTKEYNCENASPTQNCKDERQGCEAIRALNSCGGVFRTTMMQQCA</sequence>
<accession>A0A0N4URQ4</accession>
<evidence type="ECO:0000313" key="4">
    <source>
        <dbReference type="WBParaSite" id="DME_0001073601-mRNA-1"/>
    </source>
</evidence>
<evidence type="ECO:0000313" key="3">
    <source>
        <dbReference type="Proteomes" id="UP000274756"/>
    </source>
</evidence>
<dbReference type="Proteomes" id="UP000274756">
    <property type="component" value="Unassembled WGS sequence"/>
</dbReference>
<proteinExistence type="predicted"/>
<gene>
    <name evidence="1" type="ORF">DME_LOCUS4139</name>
</gene>
<protein>
    <submittedName>
        <fullName evidence="4">ShKT domain-containing protein</fullName>
    </submittedName>
</protein>
<dbReference type="WBParaSite" id="DME_0001073601-mRNA-1">
    <property type="protein sequence ID" value="DME_0001073601-mRNA-1"/>
    <property type="gene ID" value="DME_0001073601"/>
</dbReference>
<evidence type="ECO:0000313" key="1">
    <source>
        <dbReference type="EMBL" id="VDN54166.1"/>
    </source>
</evidence>
<keyword evidence="3" id="KW-1185">Reference proteome</keyword>